<organism evidence="2 3">
    <name type="scientific">Shinella sedimenti</name>
    <dbReference type="NCBI Taxonomy" id="2919913"/>
    <lineage>
        <taxon>Bacteria</taxon>
        <taxon>Pseudomonadati</taxon>
        <taxon>Pseudomonadota</taxon>
        <taxon>Alphaproteobacteria</taxon>
        <taxon>Hyphomicrobiales</taxon>
        <taxon>Rhizobiaceae</taxon>
        <taxon>Shinella</taxon>
    </lineage>
</organism>
<feature type="transmembrane region" description="Helical" evidence="1">
    <location>
        <begin position="207"/>
        <end position="224"/>
    </location>
</feature>
<keyword evidence="1" id="KW-1133">Transmembrane helix</keyword>
<evidence type="ECO:0008006" key="4">
    <source>
        <dbReference type="Google" id="ProtNLM"/>
    </source>
</evidence>
<feature type="transmembrane region" description="Helical" evidence="1">
    <location>
        <begin position="334"/>
        <end position="354"/>
    </location>
</feature>
<keyword evidence="1" id="KW-0472">Membrane</keyword>
<evidence type="ECO:0000313" key="3">
    <source>
        <dbReference type="Proteomes" id="UP001201844"/>
    </source>
</evidence>
<keyword evidence="3" id="KW-1185">Reference proteome</keyword>
<dbReference type="RefSeq" id="WP_241601385.1">
    <property type="nucleotide sequence ID" value="NZ_JAKVIN010000005.1"/>
</dbReference>
<geneLocation type="plasmid" evidence="2">
    <name>unnamed</name>
</geneLocation>
<name>A0ABT0CNC6_9HYPH</name>
<keyword evidence="2" id="KW-0614">Plasmid</keyword>
<feature type="transmembrane region" description="Helical" evidence="1">
    <location>
        <begin position="133"/>
        <end position="152"/>
    </location>
</feature>
<sequence length="426" mass="47493">MTLLLTCLLCLTVAMLLLWGMLAPGRIYQLPFLVGVMAGSFLLPQLPGLMDDRFLPRGAYDRMVAFTILCLVAAWLGWISTRKPVAFLRGNFGERRLLIISAALSVIGAYFYFKLSRLPGDMVVGVQMSGVPVIYLFVARLMTYGLAIGALCLARRTSLFALSIVVFDLVFYLDRIVVTGKRAETVELFAIFAVAFWFHRGWLAPRTIILAGVLVGTFLMNSMGDYRAITRENSSPIWQDISQIDVTANFRATLKEGGLEVRNAILRIDHAADSLEFDYGKFHWNRLVFNYVPSQIVGEAAKRSLMLRTPAMARDYNALTGTTETGMADAFQSFWYFGALKFFLIAYLLARLWASAKEGQAAGQIVYMLSVVPAMHVVSHQTDWVIMAWVHMVLFLVPSLALAAVPARRDPGAHPDPFASRRLVHS</sequence>
<comment type="caution">
    <text evidence="2">The sequence shown here is derived from an EMBL/GenBank/DDBJ whole genome shotgun (WGS) entry which is preliminary data.</text>
</comment>
<proteinExistence type="predicted"/>
<keyword evidence="1" id="KW-0812">Transmembrane</keyword>
<gene>
    <name evidence="2" type="ORF">MKI86_13260</name>
</gene>
<feature type="transmembrane region" description="Helical" evidence="1">
    <location>
        <begin position="97"/>
        <end position="113"/>
    </location>
</feature>
<dbReference type="EMBL" id="JAKVIN010000005">
    <property type="protein sequence ID" value="MCJ8150113.1"/>
    <property type="molecule type" value="Genomic_DNA"/>
</dbReference>
<reference evidence="2 3" key="1">
    <citation type="submission" date="2022-02" db="EMBL/GenBank/DDBJ databases">
        <title>Shinella B3.7 sp. nov., isolated from Sediment (Zhairuo Island).</title>
        <authorList>
            <person name="Chen G."/>
        </authorList>
    </citation>
    <scope>NUCLEOTIDE SEQUENCE [LARGE SCALE GENOMIC DNA]</scope>
    <source>
        <strain evidence="2 3">B3.7</strain>
        <plasmid evidence="2">unnamed</plasmid>
    </source>
</reference>
<accession>A0ABT0CNC6</accession>
<feature type="transmembrane region" description="Helical" evidence="1">
    <location>
        <begin position="384"/>
        <end position="405"/>
    </location>
</feature>
<feature type="transmembrane region" description="Helical" evidence="1">
    <location>
        <begin position="159"/>
        <end position="177"/>
    </location>
</feature>
<evidence type="ECO:0000313" key="2">
    <source>
        <dbReference type="EMBL" id="MCJ8150113.1"/>
    </source>
</evidence>
<feature type="transmembrane region" description="Helical" evidence="1">
    <location>
        <begin position="62"/>
        <end position="81"/>
    </location>
</feature>
<protein>
    <recommendedName>
        <fullName evidence="4">Oligosaccharide repeat unit polymerase</fullName>
    </recommendedName>
</protein>
<evidence type="ECO:0000256" key="1">
    <source>
        <dbReference type="SAM" id="Phobius"/>
    </source>
</evidence>
<dbReference type="Proteomes" id="UP001201844">
    <property type="component" value="Unassembled WGS sequence"/>
</dbReference>